<accession>A0ACD3SZ79</accession>
<gene>
    <name evidence="1" type="ORF">DA092_11090</name>
</gene>
<name>A0ACD3SZ79_PHODM</name>
<dbReference type="EMBL" id="PZOJ01000090">
    <property type="protein sequence ID" value="TMX74969.1"/>
    <property type="molecule type" value="Genomic_DNA"/>
</dbReference>
<reference evidence="1" key="1">
    <citation type="submission" date="2018-03" db="EMBL/GenBank/DDBJ databases">
        <title>Genomic characterization of a polymicrobial infection associated with a disease outbreak in Pacific white shrimp (Litopenaeus vannamei).</title>
        <authorList>
            <person name="Turner J.W."/>
            <person name="Bachand P.T."/>
            <person name="Tallman J."/>
            <person name="Elledge N.C."/>
            <person name="Pinnell L.J."/>
            <person name="Laughlin R.C."/>
            <person name="Zimba P.V."/>
        </authorList>
    </citation>
    <scope>NUCLEOTIDE SEQUENCE</scope>
    <source>
        <strain evidence="1">Hep-2b-22</strain>
    </source>
</reference>
<proteinExistence type="predicted"/>
<comment type="caution">
    <text evidence="1">The sequence shown here is derived from an EMBL/GenBank/DDBJ whole genome shotgun (WGS) entry which is preliminary data.</text>
</comment>
<evidence type="ECO:0000313" key="2">
    <source>
        <dbReference type="Proteomes" id="UP000718715"/>
    </source>
</evidence>
<protein>
    <submittedName>
        <fullName evidence="1">Uncharacterized protein</fullName>
    </submittedName>
</protein>
<evidence type="ECO:0000313" key="1">
    <source>
        <dbReference type="EMBL" id="TMX74969.1"/>
    </source>
</evidence>
<organism evidence="1 2">
    <name type="scientific">Photobacterium damselae</name>
    <dbReference type="NCBI Taxonomy" id="38293"/>
    <lineage>
        <taxon>Bacteria</taxon>
        <taxon>Pseudomonadati</taxon>
        <taxon>Pseudomonadota</taxon>
        <taxon>Gammaproteobacteria</taxon>
        <taxon>Vibrionales</taxon>
        <taxon>Vibrionaceae</taxon>
        <taxon>Photobacterium</taxon>
    </lineage>
</organism>
<keyword evidence="2" id="KW-1185">Reference proteome</keyword>
<dbReference type="Proteomes" id="UP000718715">
    <property type="component" value="Unassembled WGS sequence"/>
</dbReference>
<sequence>MIAGSTVVAGLLRVRPKGATDVAPVLFCGIFSHLAPRTSHLAPRTSHLSPLTSHLSPLTSHLYFMLIILCDISYKVVGYSVICYGKSVIY</sequence>